<dbReference type="Pfam" id="PF00791">
    <property type="entry name" value="ZU5"/>
    <property type="match status" value="1"/>
</dbReference>
<protein>
    <recommendedName>
        <fullName evidence="1">ZU5 domain-containing protein</fullName>
    </recommendedName>
</protein>
<dbReference type="AlphaFoldDB" id="A0A9W9YVC0"/>
<dbReference type="Gene3D" id="2.60.220.30">
    <property type="match status" value="1"/>
</dbReference>
<proteinExistence type="predicted"/>
<comment type="caution">
    <text evidence="2">The sequence shown here is derived from an EMBL/GenBank/DDBJ whole genome shotgun (WGS) entry which is preliminary data.</text>
</comment>
<organism evidence="2 3">
    <name type="scientific">Desmophyllum pertusum</name>
    <dbReference type="NCBI Taxonomy" id="174260"/>
    <lineage>
        <taxon>Eukaryota</taxon>
        <taxon>Metazoa</taxon>
        <taxon>Cnidaria</taxon>
        <taxon>Anthozoa</taxon>
        <taxon>Hexacorallia</taxon>
        <taxon>Scleractinia</taxon>
        <taxon>Caryophylliina</taxon>
        <taxon>Caryophylliidae</taxon>
        <taxon>Desmophyllum</taxon>
    </lineage>
</organism>
<reference evidence="2" key="1">
    <citation type="submission" date="2023-01" db="EMBL/GenBank/DDBJ databases">
        <title>Genome assembly of the deep-sea coral Lophelia pertusa.</title>
        <authorList>
            <person name="Herrera S."/>
            <person name="Cordes E."/>
        </authorList>
    </citation>
    <scope>NUCLEOTIDE SEQUENCE</scope>
    <source>
        <strain evidence="2">USNM1676648</strain>
        <tissue evidence="2">Polyp</tissue>
    </source>
</reference>
<sequence>MASNQLQHLDKNLKECYEYDIEWDLLPNRLKQGGPGKTEYSQTGALINEAVLPEKVKEGQFCTTTNAASGIITSEGGMVKAEGVQLVCPPGAVDNPVSIKITLEDPVKYYGLIVQRGLENDVMFGGPIINLQPNGHLFKKPVTLTTKIKIDEGNLKSENILVLHGTEARDGKIFWQDITQNAIINVAKKEVSIEIERFSVIANLLTVAWIRAKEVVSRLNVLPFNYTLSVLFKKDSSELALVFMSQDIFHEPYYANASALVQLVENDGFRLVRSIDGPTDKRIYNSEDLQVSVHLGEDYQLSDNQQSSLDVTVESHVWWKHRTYHQASTENLRGHVRCLLGVEGAIFNVMTIAEKLETPEGLMKQITNSWKDDNEQLEIVLQPWLKKNAETKDPDSLRKDLEDLKEEDYKVTQRGQMHISHLRELAVKISELKIKNAELTAYFSGKIQDLCKKVLRDCCIELESSVEDVERVASYESYGNYLENYPQISQSTASKYEQMCSSSEESMAKHFLSIVPPLIQDVKAICRDEMIPDVQNGLRGLQKEILNKHASDVREAKRNNNIRKLVCQVCKILENLCVNNRDSGSQHSTQLIRKWGSSLGIYPILELLKPFFQKCPHDVRLYKRLELFSCNITDIVSDELDVDEVFVRDCFDVSSTLIHFAKSDPAKLVRFELTDSTNHPVTCKGESVVHDTDSDTYSQVFFPRNESEGELLLHAVARVHSKGQVRKVGAFQSVIILPVSAEEAFDKCMTHSVDVAVIKLKVNDSQDIRVVLSSTQKEKLSLLVGDVLKRELREEEVDWKGSQITRCRLTVRARALGTKLLGSLRLVYEWESEAVFLDSKDFVAHADSSAERACTPEVRLVGLSDSTMPEEAAAAALALPWTSDEGNFSMETFGSQRIQTHTQIRCDKIELHYHQTNMTGHNCMVGDKTTLNTLTPTVSQR</sequence>
<feature type="domain" description="ZU5" evidence="1">
    <location>
        <begin position="68"/>
        <end position="145"/>
    </location>
</feature>
<keyword evidence="3" id="KW-1185">Reference proteome</keyword>
<dbReference type="EMBL" id="MU826874">
    <property type="protein sequence ID" value="KAJ7370041.1"/>
    <property type="molecule type" value="Genomic_DNA"/>
</dbReference>
<evidence type="ECO:0000313" key="2">
    <source>
        <dbReference type="EMBL" id="KAJ7370041.1"/>
    </source>
</evidence>
<evidence type="ECO:0000259" key="1">
    <source>
        <dbReference type="Pfam" id="PF00791"/>
    </source>
</evidence>
<gene>
    <name evidence="2" type="ORF">OS493_034482</name>
</gene>
<dbReference type="Proteomes" id="UP001163046">
    <property type="component" value="Unassembled WGS sequence"/>
</dbReference>
<accession>A0A9W9YVC0</accession>
<evidence type="ECO:0000313" key="3">
    <source>
        <dbReference type="Proteomes" id="UP001163046"/>
    </source>
</evidence>
<dbReference type="InterPro" id="IPR000906">
    <property type="entry name" value="ZU5_dom"/>
</dbReference>
<name>A0A9W9YVC0_9CNID</name>
<dbReference type="OrthoDB" id="5956810at2759"/>